<dbReference type="Proteomes" id="UP001206483">
    <property type="component" value="Unassembled WGS sequence"/>
</dbReference>
<name>A0ABT1JBI9_9ACTN</name>
<dbReference type="EMBL" id="JAMZDX010000009">
    <property type="protein sequence ID" value="MCP2314599.1"/>
    <property type="molecule type" value="Genomic_DNA"/>
</dbReference>
<protein>
    <submittedName>
        <fullName evidence="1">Uncharacterized protein</fullName>
    </submittedName>
</protein>
<proteinExistence type="predicted"/>
<evidence type="ECO:0000313" key="1">
    <source>
        <dbReference type="EMBL" id="MCP2314599.1"/>
    </source>
</evidence>
<dbReference type="RefSeq" id="WP_253804964.1">
    <property type="nucleotide sequence ID" value="NZ_JAMZDX010000009.1"/>
</dbReference>
<evidence type="ECO:0000313" key="2">
    <source>
        <dbReference type="Proteomes" id="UP001206483"/>
    </source>
</evidence>
<organism evidence="1 2">
    <name type="scientific">Kitasatospora paracochleata</name>
    <dbReference type="NCBI Taxonomy" id="58354"/>
    <lineage>
        <taxon>Bacteria</taxon>
        <taxon>Bacillati</taxon>
        <taxon>Actinomycetota</taxon>
        <taxon>Actinomycetes</taxon>
        <taxon>Kitasatosporales</taxon>
        <taxon>Streptomycetaceae</taxon>
        <taxon>Kitasatospora</taxon>
    </lineage>
</organism>
<comment type="caution">
    <text evidence="1">The sequence shown here is derived from an EMBL/GenBank/DDBJ whole genome shotgun (WGS) entry which is preliminary data.</text>
</comment>
<reference evidence="1 2" key="1">
    <citation type="submission" date="2022-06" db="EMBL/GenBank/DDBJ databases">
        <title>Sequencing the genomes of 1000 actinobacteria strains.</title>
        <authorList>
            <person name="Klenk H.-P."/>
        </authorList>
    </citation>
    <scope>NUCLEOTIDE SEQUENCE [LARGE SCALE GENOMIC DNA]</scope>
    <source>
        <strain evidence="1 2">DSM 41656</strain>
    </source>
</reference>
<sequence>MLLARLDRRARRPVREAAEDGARARLGGTRLHDHGLLHSRLCNDLYEDGLLELGVETDERGLSPGREAAVRGAVRANARGDTEPVTWFRGSPPLRTPKGPC</sequence>
<accession>A0ABT1JBI9</accession>
<gene>
    <name evidence="1" type="ORF">FHR36_007800</name>
</gene>
<keyword evidence="2" id="KW-1185">Reference proteome</keyword>